<dbReference type="InterPro" id="IPR050767">
    <property type="entry name" value="Sel1_AlgK"/>
</dbReference>
<dbReference type="Pfam" id="PF08238">
    <property type="entry name" value="Sel1"/>
    <property type="match status" value="3"/>
</dbReference>
<keyword evidence="3" id="KW-1185">Reference proteome</keyword>
<accession>A0AAV3U1K9</accession>
<gene>
    <name evidence="2" type="ORF">GCM10025791_19670</name>
</gene>
<dbReference type="EMBL" id="BAABLX010000012">
    <property type="protein sequence ID" value="GAA4941308.1"/>
    <property type="molecule type" value="Genomic_DNA"/>
</dbReference>
<name>A0AAV3U1K9_9ALTE</name>
<dbReference type="AlphaFoldDB" id="A0AAV3U1K9"/>
<evidence type="ECO:0000256" key="1">
    <source>
        <dbReference type="SAM" id="SignalP"/>
    </source>
</evidence>
<feature type="signal peptide" evidence="1">
    <location>
        <begin position="1"/>
        <end position="35"/>
    </location>
</feature>
<evidence type="ECO:0000313" key="2">
    <source>
        <dbReference type="EMBL" id="GAA4941308.1"/>
    </source>
</evidence>
<feature type="chain" id="PRO_5043674392" description="Sel1 repeat family protein" evidence="1">
    <location>
        <begin position="36"/>
        <end position="315"/>
    </location>
</feature>
<dbReference type="Proteomes" id="UP001409585">
    <property type="component" value="Unassembled WGS sequence"/>
</dbReference>
<organism evidence="2 3">
    <name type="scientific">Halioxenophilus aromaticivorans</name>
    <dbReference type="NCBI Taxonomy" id="1306992"/>
    <lineage>
        <taxon>Bacteria</taxon>
        <taxon>Pseudomonadati</taxon>
        <taxon>Pseudomonadota</taxon>
        <taxon>Gammaproteobacteria</taxon>
        <taxon>Alteromonadales</taxon>
        <taxon>Alteromonadaceae</taxon>
        <taxon>Halioxenophilus</taxon>
    </lineage>
</organism>
<proteinExistence type="predicted"/>
<keyword evidence="1" id="KW-0732">Signal</keyword>
<dbReference type="InterPro" id="IPR011990">
    <property type="entry name" value="TPR-like_helical_dom_sf"/>
</dbReference>
<dbReference type="Gene3D" id="1.25.40.10">
    <property type="entry name" value="Tetratricopeptide repeat domain"/>
    <property type="match status" value="1"/>
</dbReference>
<dbReference type="PANTHER" id="PTHR11102">
    <property type="entry name" value="SEL-1-LIKE PROTEIN"/>
    <property type="match status" value="1"/>
</dbReference>
<evidence type="ECO:0000313" key="3">
    <source>
        <dbReference type="Proteomes" id="UP001409585"/>
    </source>
</evidence>
<reference evidence="3" key="1">
    <citation type="journal article" date="2019" name="Int. J. Syst. Evol. Microbiol.">
        <title>The Global Catalogue of Microorganisms (GCM) 10K type strain sequencing project: providing services to taxonomists for standard genome sequencing and annotation.</title>
        <authorList>
            <consortium name="The Broad Institute Genomics Platform"/>
            <consortium name="The Broad Institute Genome Sequencing Center for Infectious Disease"/>
            <person name="Wu L."/>
            <person name="Ma J."/>
        </authorList>
    </citation>
    <scope>NUCLEOTIDE SEQUENCE [LARGE SCALE GENOMIC DNA]</scope>
    <source>
        <strain evidence="3">JCM 19134</strain>
    </source>
</reference>
<protein>
    <recommendedName>
        <fullName evidence="4">Sel1 repeat family protein</fullName>
    </recommendedName>
</protein>
<comment type="caution">
    <text evidence="2">The sequence shown here is derived from an EMBL/GenBank/DDBJ whole genome shotgun (WGS) entry which is preliminary data.</text>
</comment>
<sequence>MTQIKNSSRFGKSFITCALTPCKLLLVAICLPALLAGCDSRQESEITPANTSVEIYQRPGQRTKIQRPLTELADEAKQYANARDTLKLAYHTPDVRPLYAKIHHLLAGERYSEALPLLKGLAEQGYTDAAFDLFIFFDPYESGPHELEDPAKAAYWLRQALDGGYVHAQSIAALLHYHGENPEFPLDWGKSAEWFFIAAEQGDPDAQSFLSRRYKRGEGVEVNPLEAYKWQRLALDRIKVSHIGIGENGVATAEFFLNSVVEEFELTPEQIKEAEQLAAKWEDSHPWAYQSRDELASYNWEAPEDYPPPQDSPPL</sequence>
<dbReference type="InterPro" id="IPR006597">
    <property type="entry name" value="Sel1-like"/>
</dbReference>
<dbReference type="RefSeq" id="WP_345420920.1">
    <property type="nucleotide sequence ID" value="NZ_AP031496.1"/>
</dbReference>
<evidence type="ECO:0008006" key="4">
    <source>
        <dbReference type="Google" id="ProtNLM"/>
    </source>
</evidence>
<dbReference type="SMART" id="SM00671">
    <property type="entry name" value="SEL1"/>
    <property type="match status" value="3"/>
</dbReference>
<dbReference type="SUPFAM" id="SSF81901">
    <property type="entry name" value="HCP-like"/>
    <property type="match status" value="1"/>
</dbReference>
<dbReference type="PANTHER" id="PTHR11102:SF160">
    <property type="entry name" value="ERAD-ASSOCIATED E3 UBIQUITIN-PROTEIN LIGASE COMPONENT HRD3"/>
    <property type="match status" value="1"/>
</dbReference>